<dbReference type="InterPro" id="IPR051534">
    <property type="entry name" value="CBASS_pafABC_assoc_protein"/>
</dbReference>
<name>A0A0K1Q2R8_9BACT</name>
<dbReference type="RefSeq" id="WP_146651423.1">
    <property type="nucleotide sequence ID" value="NZ_CP012333.1"/>
</dbReference>
<dbReference type="OrthoDB" id="9787242at2"/>
<dbReference type="PANTHER" id="PTHR34580">
    <property type="match status" value="1"/>
</dbReference>
<evidence type="ECO:0000259" key="1">
    <source>
        <dbReference type="Pfam" id="PF08279"/>
    </source>
</evidence>
<protein>
    <recommendedName>
        <fullName evidence="1">Helix-turn-helix type 11 domain-containing protein</fullName>
    </recommendedName>
</protein>
<dbReference type="InterPro" id="IPR013196">
    <property type="entry name" value="HTH_11"/>
</dbReference>
<feature type="domain" description="Helix-turn-helix type 11" evidence="1">
    <location>
        <begin position="23"/>
        <end position="57"/>
    </location>
</feature>
<dbReference type="AlphaFoldDB" id="A0A0K1Q2R8"/>
<dbReference type="InterPro" id="IPR036388">
    <property type="entry name" value="WH-like_DNA-bd_sf"/>
</dbReference>
<reference evidence="2 3" key="1">
    <citation type="submission" date="2015-08" db="EMBL/GenBank/DDBJ databases">
        <authorList>
            <person name="Babu N.S."/>
            <person name="Beckwith C.J."/>
            <person name="Beseler K.G."/>
            <person name="Brison A."/>
            <person name="Carone J.V."/>
            <person name="Caskin T.P."/>
            <person name="Diamond M."/>
            <person name="Durham M.E."/>
            <person name="Foxe J.M."/>
            <person name="Go M."/>
            <person name="Henderson B.A."/>
            <person name="Jones I.B."/>
            <person name="McGettigan J.A."/>
            <person name="Micheletti S.J."/>
            <person name="Nasrallah M.E."/>
            <person name="Ortiz D."/>
            <person name="Piller C.R."/>
            <person name="Privatt S.R."/>
            <person name="Schneider S.L."/>
            <person name="Sharp S."/>
            <person name="Smith T.C."/>
            <person name="Stanton J.D."/>
            <person name="Ullery H.E."/>
            <person name="Wilson R.J."/>
            <person name="Serrano M.G."/>
            <person name="Buck G."/>
            <person name="Lee V."/>
            <person name="Wang Y."/>
            <person name="Carvalho R."/>
            <person name="Voegtly L."/>
            <person name="Shi R."/>
            <person name="Duckworth R."/>
            <person name="Johnson A."/>
            <person name="Loviza R."/>
            <person name="Walstead R."/>
            <person name="Shah Z."/>
            <person name="Kiflezghi M."/>
            <person name="Wade K."/>
            <person name="Ball S.L."/>
            <person name="Bradley K.W."/>
            <person name="Asai D.J."/>
            <person name="Bowman C.A."/>
            <person name="Russell D.A."/>
            <person name="Pope W.H."/>
            <person name="Jacobs-Sera D."/>
            <person name="Hendrix R.W."/>
            <person name="Hatfull G.F."/>
        </authorList>
    </citation>
    <scope>NUCLEOTIDE SEQUENCE [LARGE SCALE GENOMIC DNA]</scope>
    <source>
        <strain evidence="2 3">DSM 27648</strain>
    </source>
</reference>
<dbReference type="Gene3D" id="1.10.10.10">
    <property type="entry name" value="Winged helix-like DNA-binding domain superfamily/Winged helix DNA-binding domain"/>
    <property type="match status" value="1"/>
</dbReference>
<gene>
    <name evidence="2" type="ORF">AKJ09_06727</name>
</gene>
<keyword evidence="3" id="KW-1185">Reference proteome</keyword>
<dbReference type="KEGG" id="llu:AKJ09_06727"/>
<dbReference type="STRING" id="1391654.AKJ09_06727"/>
<dbReference type="EMBL" id="CP012333">
    <property type="protein sequence ID" value="AKV00064.1"/>
    <property type="molecule type" value="Genomic_DNA"/>
</dbReference>
<evidence type="ECO:0000313" key="3">
    <source>
        <dbReference type="Proteomes" id="UP000064967"/>
    </source>
</evidence>
<proteinExistence type="predicted"/>
<evidence type="ECO:0000313" key="2">
    <source>
        <dbReference type="EMBL" id="AKV00064.1"/>
    </source>
</evidence>
<dbReference type="Proteomes" id="UP000064967">
    <property type="component" value="Chromosome"/>
</dbReference>
<sequence>MPSRHRAVPRKPKARPCSPYRHIADEFDASLRTVYRDVRALVEACFPIQGNPGDGYRLTQTSYASHPLAKKERLRPLALSPEEAQALMMAAHAFGASARSTTRGALVRATAKLEAAKRRSTHRAFAEIVARDQHLAKGLLGS</sequence>
<organism evidence="2 3">
    <name type="scientific">Labilithrix luteola</name>
    <dbReference type="NCBI Taxonomy" id="1391654"/>
    <lineage>
        <taxon>Bacteria</taxon>
        <taxon>Pseudomonadati</taxon>
        <taxon>Myxococcota</taxon>
        <taxon>Polyangia</taxon>
        <taxon>Polyangiales</taxon>
        <taxon>Labilitrichaceae</taxon>
        <taxon>Labilithrix</taxon>
    </lineage>
</organism>
<accession>A0A0K1Q2R8</accession>
<dbReference type="Pfam" id="PF08279">
    <property type="entry name" value="HTH_11"/>
    <property type="match status" value="1"/>
</dbReference>
<dbReference type="PANTHER" id="PTHR34580:SF1">
    <property type="entry name" value="PROTEIN PAFC"/>
    <property type="match status" value="1"/>
</dbReference>